<dbReference type="InterPro" id="IPR016039">
    <property type="entry name" value="Thiolase-like"/>
</dbReference>
<evidence type="ECO:0000256" key="1">
    <source>
        <dbReference type="ARBA" id="ARBA00022679"/>
    </source>
</evidence>
<organism evidence="5 6">
    <name type="scientific">Psychrobacter piechaudii</name>
    <dbReference type="NCBI Taxonomy" id="1945521"/>
    <lineage>
        <taxon>Bacteria</taxon>
        <taxon>Pseudomonadati</taxon>
        <taxon>Pseudomonadota</taxon>
        <taxon>Gammaproteobacteria</taxon>
        <taxon>Moraxellales</taxon>
        <taxon>Moraxellaceae</taxon>
        <taxon>Psychrobacter</taxon>
    </lineage>
</organism>
<dbReference type="AlphaFoldDB" id="A0A1R4GX72"/>
<dbReference type="Pfam" id="PF08545">
    <property type="entry name" value="ACP_syn_III"/>
    <property type="match status" value="1"/>
</dbReference>
<dbReference type="GO" id="GO:0044550">
    <property type="term" value="P:secondary metabolite biosynthetic process"/>
    <property type="evidence" value="ECO:0007669"/>
    <property type="project" value="TreeGrafter"/>
</dbReference>
<dbReference type="CDD" id="cd00830">
    <property type="entry name" value="KAS_III"/>
    <property type="match status" value="1"/>
</dbReference>
<proteinExistence type="predicted"/>
<name>A0A1R4GX72_9GAMM</name>
<evidence type="ECO:0000313" key="5">
    <source>
        <dbReference type="EMBL" id="SJM72797.1"/>
    </source>
</evidence>
<evidence type="ECO:0000256" key="2">
    <source>
        <dbReference type="ARBA" id="ARBA00023315"/>
    </source>
</evidence>
<protein>
    <submittedName>
        <fullName evidence="5">3-oxoacyl-[acyl-carrier-protein] synthase 3 protein 1</fullName>
        <ecNumber evidence="5">2.3.1.180</ecNumber>
    </submittedName>
</protein>
<dbReference type="EC" id="2.3.1.180" evidence="5"/>
<feature type="domain" description="Beta-ketoacyl-[acyl-carrier-protein] synthase III N-terminal" evidence="4">
    <location>
        <begin position="151"/>
        <end position="229"/>
    </location>
</feature>
<dbReference type="OrthoDB" id="4336181at2"/>
<evidence type="ECO:0000259" key="3">
    <source>
        <dbReference type="Pfam" id="PF08541"/>
    </source>
</evidence>
<dbReference type="SUPFAM" id="SSF53901">
    <property type="entry name" value="Thiolase-like"/>
    <property type="match status" value="1"/>
</dbReference>
<evidence type="ECO:0000313" key="6">
    <source>
        <dbReference type="Proteomes" id="UP000188357"/>
    </source>
</evidence>
<dbReference type="STRING" id="1945521.A1232T_01991"/>
<dbReference type="Gene3D" id="3.40.47.10">
    <property type="match status" value="2"/>
</dbReference>
<reference evidence="5 6" key="1">
    <citation type="submission" date="2017-02" db="EMBL/GenBank/DDBJ databases">
        <authorList>
            <person name="Peterson S.W."/>
        </authorList>
    </citation>
    <scope>NUCLEOTIDE SEQUENCE [LARGE SCALE GENOMIC DNA]</scope>
    <source>
        <strain evidence="5">Psychrobacter_piechaudii</strain>
    </source>
</reference>
<dbReference type="Pfam" id="PF08541">
    <property type="entry name" value="ACP_syn_III_C"/>
    <property type="match status" value="1"/>
</dbReference>
<dbReference type="GO" id="GO:0006633">
    <property type="term" value="P:fatty acid biosynthetic process"/>
    <property type="evidence" value="ECO:0007669"/>
    <property type="project" value="InterPro"/>
</dbReference>
<keyword evidence="1 5" id="KW-0808">Transferase</keyword>
<feature type="domain" description="Beta-ketoacyl-[acyl-carrier-protein] synthase III C-terminal" evidence="3">
    <location>
        <begin position="290"/>
        <end position="379"/>
    </location>
</feature>
<dbReference type="PANTHER" id="PTHR34069:SF2">
    <property type="entry name" value="BETA-KETOACYL-[ACYL-CARRIER-PROTEIN] SYNTHASE III"/>
    <property type="match status" value="1"/>
</dbReference>
<dbReference type="InterPro" id="IPR013751">
    <property type="entry name" value="ACP_syn_III_N"/>
</dbReference>
<dbReference type="GO" id="GO:0033818">
    <property type="term" value="F:beta-ketoacyl-acyl-carrier-protein synthase III activity"/>
    <property type="evidence" value="ECO:0007669"/>
    <property type="project" value="UniProtKB-EC"/>
</dbReference>
<accession>A0A1R4GX72</accession>
<dbReference type="RefSeq" id="WP_077451661.1">
    <property type="nucleotide sequence ID" value="NZ_FUGE01000203.1"/>
</dbReference>
<keyword evidence="2 5" id="KW-0012">Acyltransferase</keyword>
<dbReference type="Proteomes" id="UP000188357">
    <property type="component" value="Unassembled WGS sequence"/>
</dbReference>
<sequence>MKTYITGTGLYIPPYSISNEELVESFNQYVDNYNSQYASEIEAGTREALEPSSAEFIEKVSGIKSRYVMEKSGILDPNVMTPLIPARKLGEKLSVMAEMGVDALQQALNEAGIEASDLDGIIVACSNLPRAYPALAIEIQDAIGMVGGFAYDMNVACSAATFGIAQAVGSIKGGLGTKIAVVNVEITTAHLNWRNRDSHFIFGDVATASIVEASDTPKGFEIIDSKLFTQFSTNIKNEYGFLDKGEYLAAEAELYGDLQDPTSDKLFLQNGRKVFREVCPKVSELISEHLAENNLPANEVKMMWLHQANINMINLILRSVVGKDADPAITPTVIDEFGNTSSASPVIVFHRFKDQLQSGDLGVMCSFGAGYSIGSVLLRKV</sequence>
<dbReference type="EMBL" id="FUGE01000203">
    <property type="protein sequence ID" value="SJM72797.1"/>
    <property type="molecule type" value="Genomic_DNA"/>
</dbReference>
<dbReference type="NCBIfam" id="NF005703">
    <property type="entry name" value="PRK07515.1"/>
    <property type="match status" value="1"/>
</dbReference>
<dbReference type="InterPro" id="IPR013747">
    <property type="entry name" value="ACP_syn_III_C"/>
</dbReference>
<dbReference type="GO" id="GO:0004315">
    <property type="term" value="F:3-oxoacyl-[acyl-carrier-protein] synthase activity"/>
    <property type="evidence" value="ECO:0007669"/>
    <property type="project" value="InterPro"/>
</dbReference>
<evidence type="ECO:0000259" key="4">
    <source>
        <dbReference type="Pfam" id="PF08545"/>
    </source>
</evidence>
<keyword evidence="6" id="KW-1185">Reference proteome</keyword>
<gene>
    <name evidence="5" type="primary">fabH1</name>
    <name evidence="5" type="ORF">A1232T_01991</name>
</gene>
<dbReference type="PANTHER" id="PTHR34069">
    <property type="entry name" value="3-OXOACYL-[ACYL-CARRIER-PROTEIN] SYNTHASE 3"/>
    <property type="match status" value="1"/>
</dbReference>